<dbReference type="EMBL" id="JYNV01000114">
    <property type="protein sequence ID" value="KZM26130.1"/>
    <property type="molecule type" value="Genomic_DNA"/>
</dbReference>
<dbReference type="GO" id="GO:0016925">
    <property type="term" value="P:protein sumoylation"/>
    <property type="evidence" value="ECO:0007669"/>
    <property type="project" value="UniProtKB-UniPathway"/>
</dbReference>
<protein>
    <submittedName>
        <fullName evidence="12">SUMO ligase</fullName>
    </submittedName>
</protein>
<comment type="similarity">
    <text evidence="3">Belongs to the NSE2 family.</text>
</comment>
<keyword evidence="9" id="KW-0539">Nucleus</keyword>
<dbReference type="GO" id="GO:0008270">
    <property type="term" value="F:zinc ion binding"/>
    <property type="evidence" value="ECO:0007669"/>
    <property type="project" value="UniProtKB-KW"/>
</dbReference>
<feature type="region of interest" description="Disordered" evidence="11">
    <location>
        <begin position="1"/>
        <end position="47"/>
    </location>
</feature>
<evidence type="ECO:0000256" key="11">
    <source>
        <dbReference type="SAM" id="MobiDB-lite"/>
    </source>
</evidence>
<dbReference type="GO" id="GO:0005634">
    <property type="term" value="C:nucleus"/>
    <property type="evidence" value="ECO:0007669"/>
    <property type="project" value="UniProtKB-SubCell"/>
</dbReference>
<keyword evidence="5" id="KW-0479">Metal-binding</keyword>
<organism evidence="12 13">
    <name type="scientific">Didymella rabiei</name>
    <name type="common">Chickpea ascochyta blight fungus</name>
    <name type="synonym">Mycosphaerella rabiei</name>
    <dbReference type="NCBI Taxonomy" id="5454"/>
    <lineage>
        <taxon>Eukaryota</taxon>
        <taxon>Fungi</taxon>
        <taxon>Dikarya</taxon>
        <taxon>Ascomycota</taxon>
        <taxon>Pezizomycotina</taxon>
        <taxon>Dothideomycetes</taxon>
        <taxon>Pleosporomycetidae</taxon>
        <taxon>Pleosporales</taxon>
        <taxon>Pleosporineae</taxon>
        <taxon>Didymellaceae</taxon>
        <taxon>Ascochyta</taxon>
    </lineage>
</organism>
<proteinExistence type="inferred from homology"/>
<keyword evidence="12" id="KW-0436">Ligase</keyword>
<gene>
    <name evidence="12" type="ORF">ST47_g2725</name>
</gene>
<dbReference type="AlphaFoldDB" id="A0A163J3Y4"/>
<dbReference type="InterPro" id="IPR004181">
    <property type="entry name" value="Znf_MIZ"/>
</dbReference>
<feature type="region of interest" description="Disordered" evidence="11">
    <location>
        <begin position="160"/>
        <end position="210"/>
    </location>
</feature>
<name>A0A163J3Y4_DIDRA</name>
<evidence type="ECO:0000256" key="4">
    <source>
        <dbReference type="ARBA" id="ARBA00022679"/>
    </source>
</evidence>
<evidence type="ECO:0000256" key="8">
    <source>
        <dbReference type="ARBA" id="ARBA00022833"/>
    </source>
</evidence>
<dbReference type="GO" id="GO:0061665">
    <property type="term" value="F:SUMO ligase activity"/>
    <property type="evidence" value="ECO:0007669"/>
    <property type="project" value="TreeGrafter"/>
</dbReference>
<feature type="coiled-coil region" evidence="10">
    <location>
        <begin position="107"/>
        <end position="134"/>
    </location>
</feature>
<dbReference type="OrthoDB" id="756301at2759"/>
<comment type="subcellular location">
    <subcellularLocation>
        <location evidence="1">Nucleus</location>
    </subcellularLocation>
</comment>
<dbReference type="STRING" id="5454.A0A163J3Y4"/>
<feature type="compositionally biased region" description="Low complexity" evidence="11">
    <location>
        <begin position="415"/>
        <end position="429"/>
    </location>
</feature>
<dbReference type="InterPro" id="IPR013083">
    <property type="entry name" value="Znf_RING/FYVE/PHD"/>
</dbReference>
<dbReference type="SUPFAM" id="SSF57850">
    <property type="entry name" value="RING/U-box"/>
    <property type="match status" value="1"/>
</dbReference>
<keyword evidence="13" id="KW-1185">Reference proteome</keyword>
<feature type="region of interest" description="Disordered" evidence="11">
    <location>
        <begin position="386"/>
        <end position="444"/>
    </location>
</feature>
<comment type="caution">
    <text evidence="12">The sequence shown here is derived from an EMBL/GenBank/DDBJ whole genome shotgun (WGS) entry which is preliminary data.</text>
</comment>
<keyword evidence="8" id="KW-0862">Zinc</keyword>
<dbReference type="GO" id="GO:0016874">
    <property type="term" value="F:ligase activity"/>
    <property type="evidence" value="ECO:0007669"/>
    <property type="project" value="UniProtKB-KW"/>
</dbReference>
<evidence type="ECO:0000256" key="10">
    <source>
        <dbReference type="SAM" id="Coils"/>
    </source>
</evidence>
<accession>A0A163J3Y4</accession>
<feature type="compositionally biased region" description="Acidic residues" evidence="11">
    <location>
        <begin position="387"/>
        <end position="401"/>
    </location>
</feature>
<dbReference type="PANTHER" id="PTHR21330">
    <property type="entry name" value="E3 SUMO-PROTEIN LIGASE NSE2"/>
    <property type="match status" value="1"/>
</dbReference>
<evidence type="ECO:0000256" key="1">
    <source>
        <dbReference type="ARBA" id="ARBA00004123"/>
    </source>
</evidence>
<evidence type="ECO:0000256" key="9">
    <source>
        <dbReference type="ARBA" id="ARBA00023242"/>
    </source>
</evidence>
<dbReference type="PROSITE" id="PS51044">
    <property type="entry name" value="ZF_SP_RING"/>
    <property type="match status" value="1"/>
</dbReference>
<evidence type="ECO:0000256" key="2">
    <source>
        <dbReference type="ARBA" id="ARBA00004718"/>
    </source>
</evidence>
<feature type="compositionally biased region" description="Acidic residues" evidence="11">
    <location>
        <begin position="433"/>
        <end position="444"/>
    </location>
</feature>
<evidence type="ECO:0000313" key="13">
    <source>
        <dbReference type="Proteomes" id="UP000076837"/>
    </source>
</evidence>
<keyword evidence="4" id="KW-0808">Transferase</keyword>
<reference evidence="12 13" key="1">
    <citation type="journal article" date="2016" name="Sci. Rep.">
        <title>Draft genome sequencing and secretome analysis of fungal phytopathogen Ascochyta rabiei provides insight into the necrotrophic effector repertoire.</title>
        <authorList>
            <person name="Verma S."/>
            <person name="Gazara R.K."/>
            <person name="Nizam S."/>
            <person name="Parween S."/>
            <person name="Chattopadhyay D."/>
            <person name="Verma P.K."/>
        </authorList>
    </citation>
    <scope>NUCLEOTIDE SEQUENCE [LARGE SCALE GENOMIC DNA]</scope>
    <source>
        <strain evidence="12 13">ArDII</strain>
    </source>
</reference>
<keyword evidence="6" id="KW-0863">Zinc-finger</keyword>
<dbReference type="CDD" id="cd16651">
    <property type="entry name" value="SPL-RING_NSE2"/>
    <property type="match status" value="1"/>
</dbReference>
<dbReference type="GO" id="GO:0030915">
    <property type="term" value="C:Smc5-Smc6 complex"/>
    <property type="evidence" value="ECO:0007669"/>
    <property type="project" value="InterPro"/>
</dbReference>
<dbReference type="InterPro" id="IPR026846">
    <property type="entry name" value="Nse2(Mms21)"/>
</dbReference>
<comment type="pathway">
    <text evidence="2">Protein modification; protein sumoylation.</text>
</comment>
<dbReference type="PANTHER" id="PTHR21330:SF1">
    <property type="entry name" value="E3 SUMO-PROTEIN LIGASE NSE2"/>
    <property type="match status" value="1"/>
</dbReference>
<evidence type="ECO:0000256" key="7">
    <source>
        <dbReference type="ARBA" id="ARBA00022786"/>
    </source>
</evidence>
<evidence type="ECO:0000313" key="12">
    <source>
        <dbReference type="EMBL" id="KZM26130.1"/>
    </source>
</evidence>
<sequence length="444" mass="49700">MSSRSRNPRAGTAPSNSRHSIAATPIRATQDALPPYKKPSHPLDSEAQRALRELNGRTLGEVKKHNTAAVTTIRSTAENVNDMLSEHQRYFEARSKKWDAGKKLDERADEEATMADLQLKVDKVTAELEESMRAVIDSSVAAQRIEDALEWLRQNAPKQLEEEYETQTTQRQTQRRQTQRTEEGSDADSDAEIQMTEGPTPGPTPLDGSRVVLTGSVEMFTDRMERKKNDYTSLSLTARYAKHNEYRDFKRVVHDARYGDDGPVLGHEDTWFTESGEPQLGVTQTRGGAFDDDDDDIVMDKATISTKCPITFQQFKEPYTSNKCPHTFEKNAILDMIRRSGSNFGRGGARSVACPIPGCDQHLSAEDLRSDPILVRKIRRMQRAELEESQLDSDAEDDDEVQAPASSQMSGHGNSRMQVPSSQRPPQSSIIEDLGDPSDEEDDE</sequence>
<feature type="compositionally biased region" description="Polar residues" evidence="11">
    <location>
        <begin position="404"/>
        <end position="413"/>
    </location>
</feature>
<dbReference type="Proteomes" id="UP000076837">
    <property type="component" value="Unassembled WGS sequence"/>
</dbReference>
<keyword evidence="7" id="KW-0833">Ubl conjugation pathway</keyword>
<evidence type="ECO:0000256" key="3">
    <source>
        <dbReference type="ARBA" id="ARBA00008212"/>
    </source>
</evidence>
<dbReference type="UniPathway" id="UPA00886"/>
<dbReference type="GO" id="GO:0000724">
    <property type="term" value="P:double-strand break repair via homologous recombination"/>
    <property type="evidence" value="ECO:0007669"/>
    <property type="project" value="InterPro"/>
</dbReference>
<evidence type="ECO:0000256" key="5">
    <source>
        <dbReference type="ARBA" id="ARBA00022723"/>
    </source>
</evidence>
<dbReference type="Gene3D" id="3.30.40.10">
    <property type="entry name" value="Zinc/RING finger domain, C3HC4 (zinc finger)"/>
    <property type="match status" value="1"/>
</dbReference>
<dbReference type="Pfam" id="PF11789">
    <property type="entry name" value="zf-Nse"/>
    <property type="match status" value="1"/>
</dbReference>
<keyword evidence="10" id="KW-0175">Coiled coil</keyword>
<evidence type="ECO:0000256" key="6">
    <source>
        <dbReference type="ARBA" id="ARBA00022771"/>
    </source>
</evidence>